<proteinExistence type="predicted"/>
<dbReference type="Gramene" id="C.cajan_06851.t">
    <property type="protein sequence ID" value="C.cajan_06851.t.cds1"/>
    <property type="gene ID" value="C.cajan_06851"/>
</dbReference>
<dbReference type="EMBL" id="CM003604">
    <property type="protein sequence ID" value="KYP74368.1"/>
    <property type="molecule type" value="Genomic_DNA"/>
</dbReference>
<dbReference type="Proteomes" id="UP000075243">
    <property type="component" value="Chromosome 2"/>
</dbReference>
<protein>
    <submittedName>
        <fullName evidence="1">Uncharacterized protein</fullName>
    </submittedName>
</protein>
<keyword evidence="2" id="KW-1185">Reference proteome</keyword>
<dbReference type="PANTHER" id="PTHR33193:SF73">
    <property type="entry name" value="DUF3511 DOMAIN PROTEIN"/>
    <property type="match status" value="1"/>
</dbReference>
<organism evidence="1 2">
    <name type="scientific">Cajanus cajan</name>
    <name type="common">Pigeon pea</name>
    <name type="synonym">Cajanus indicus</name>
    <dbReference type="NCBI Taxonomy" id="3821"/>
    <lineage>
        <taxon>Eukaryota</taxon>
        <taxon>Viridiplantae</taxon>
        <taxon>Streptophyta</taxon>
        <taxon>Embryophyta</taxon>
        <taxon>Tracheophyta</taxon>
        <taxon>Spermatophyta</taxon>
        <taxon>Magnoliopsida</taxon>
        <taxon>eudicotyledons</taxon>
        <taxon>Gunneridae</taxon>
        <taxon>Pentapetalae</taxon>
        <taxon>rosids</taxon>
        <taxon>fabids</taxon>
        <taxon>Fabales</taxon>
        <taxon>Fabaceae</taxon>
        <taxon>Papilionoideae</taxon>
        <taxon>50 kb inversion clade</taxon>
        <taxon>NPAAA clade</taxon>
        <taxon>indigoferoid/millettioid clade</taxon>
        <taxon>Phaseoleae</taxon>
        <taxon>Cajanus</taxon>
    </lineage>
</organism>
<accession>A0A151U549</accession>
<dbReference type="Pfam" id="PF12023">
    <property type="entry name" value="DUF3511"/>
    <property type="match status" value="1"/>
</dbReference>
<dbReference type="PANTHER" id="PTHR33193">
    <property type="entry name" value="DOMAIN PROTEIN, PUTATIVE (DUF3511)-RELATED"/>
    <property type="match status" value="1"/>
</dbReference>
<dbReference type="AlphaFoldDB" id="A0A151U549"/>
<gene>
    <name evidence="1" type="ORF">KK1_007044</name>
</gene>
<evidence type="ECO:0000313" key="1">
    <source>
        <dbReference type="EMBL" id="KYP74368.1"/>
    </source>
</evidence>
<name>A0A151U549_CAJCA</name>
<sequence length="55" mass="6575">MPTPRKSEWDDHDSKRKRRVAKYKLYEAEGKTKSSLQRGFHSFKIKCKKMVGNFN</sequence>
<reference evidence="1 2" key="1">
    <citation type="journal article" date="2012" name="Nat. Biotechnol.">
        <title>Draft genome sequence of pigeonpea (Cajanus cajan), an orphan legume crop of resource-poor farmers.</title>
        <authorList>
            <person name="Varshney R.K."/>
            <person name="Chen W."/>
            <person name="Li Y."/>
            <person name="Bharti A.K."/>
            <person name="Saxena R.K."/>
            <person name="Schlueter J.A."/>
            <person name="Donoghue M.T."/>
            <person name="Azam S."/>
            <person name="Fan G."/>
            <person name="Whaley A.M."/>
            <person name="Farmer A.D."/>
            <person name="Sheridan J."/>
            <person name="Iwata A."/>
            <person name="Tuteja R."/>
            <person name="Penmetsa R.V."/>
            <person name="Wu W."/>
            <person name="Upadhyaya H.D."/>
            <person name="Yang S.P."/>
            <person name="Shah T."/>
            <person name="Saxena K.B."/>
            <person name="Michael T."/>
            <person name="McCombie W.R."/>
            <person name="Yang B."/>
            <person name="Zhang G."/>
            <person name="Yang H."/>
            <person name="Wang J."/>
            <person name="Spillane C."/>
            <person name="Cook D.R."/>
            <person name="May G.D."/>
            <person name="Xu X."/>
            <person name="Jackson S.A."/>
        </authorList>
    </citation>
    <scope>NUCLEOTIDE SEQUENCE [LARGE SCALE GENOMIC DNA]</scope>
    <source>
        <strain evidence="2">cv. Asha</strain>
    </source>
</reference>
<dbReference type="InterPro" id="IPR021899">
    <property type="entry name" value="DUF3511"/>
</dbReference>
<evidence type="ECO:0000313" key="2">
    <source>
        <dbReference type="Proteomes" id="UP000075243"/>
    </source>
</evidence>